<evidence type="ECO:0000313" key="4">
    <source>
        <dbReference type="EMBL" id="OAF71979.1"/>
    </source>
</evidence>
<feature type="transmembrane region" description="Helical" evidence="2">
    <location>
        <begin position="258"/>
        <end position="274"/>
    </location>
</feature>
<protein>
    <recommendedName>
        <fullName evidence="3">Major facilitator superfamily (MFS) profile domain-containing protein</fullName>
    </recommendedName>
</protein>
<dbReference type="Gene3D" id="1.20.1250.20">
    <property type="entry name" value="MFS general substrate transporter like domains"/>
    <property type="match status" value="2"/>
</dbReference>
<dbReference type="Proteomes" id="UP000078046">
    <property type="component" value="Unassembled WGS sequence"/>
</dbReference>
<dbReference type="PROSITE" id="PS50850">
    <property type="entry name" value="MFS"/>
    <property type="match status" value="1"/>
</dbReference>
<feature type="transmembrane region" description="Helical" evidence="2">
    <location>
        <begin position="137"/>
        <end position="158"/>
    </location>
</feature>
<comment type="subcellular location">
    <subcellularLocation>
        <location evidence="1">Membrane</location>
        <topology evidence="1">Multi-pass membrane protein</topology>
    </subcellularLocation>
</comment>
<feature type="transmembrane region" description="Helical" evidence="2">
    <location>
        <begin position="7"/>
        <end position="28"/>
    </location>
</feature>
<sequence>MNLTKLFAVSLSCWCNGLIYGMINTFGIIYDNLVGKDIGSKSSLKNSIVGALPNGIFFMTSILANMVMQRIGRVKTALIGTTLCTVGLVVTALFPNSIIVLYVCVGLIVGLGNSLIYVPVMNILLCHFEKNIGTINGIVASGTAIFTIILPHVIRPIINNLGLSYLFGFQACAYLLIYACLPVLRQTPNKKINLIEKLNTKLCPSSTSEKFKLLDVLNVYQYKMYVIGYLSLRIGYGTTYLYLVRYTVESHTTYKGDILVSALGLGSIIGRLVFGKISDYKGFNRVIIHQFASMIGGICLLFIPILIQYKYYMMILSTILGVALGILSSFIMPICRDLLGPKKASSGMSFAMTVMSIPIIIGPIISGTIRDNSGSYSTVFNINSIWLIITALFTTFAHMKHENK</sequence>
<feature type="transmembrane region" description="Helical" evidence="2">
    <location>
        <begin position="74"/>
        <end position="94"/>
    </location>
</feature>
<feature type="transmembrane region" description="Helical" evidence="2">
    <location>
        <begin position="48"/>
        <end position="67"/>
    </location>
</feature>
<dbReference type="SUPFAM" id="SSF103473">
    <property type="entry name" value="MFS general substrate transporter"/>
    <property type="match status" value="1"/>
</dbReference>
<dbReference type="InterPro" id="IPR020846">
    <property type="entry name" value="MFS_dom"/>
</dbReference>
<evidence type="ECO:0000313" key="5">
    <source>
        <dbReference type="Proteomes" id="UP000078046"/>
    </source>
</evidence>
<comment type="caution">
    <text evidence="4">The sequence shown here is derived from an EMBL/GenBank/DDBJ whole genome shotgun (WGS) entry which is preliminary data.</text>
</comment>
<feature type="transmembrane region" description="Helical" evidence="2">
    <location>
        <begin position="100"/>
        <end position="125"/>
    </location>
</feature>
<feature type="transmembrane region" description="Helical" evidence="2">
    <location>
        <begin position="164"/>
        <end position="184"/>
    </location>
</feature>
<evidence type="ECO:0000259" key="3">
    <source>
        <dbReference type="PROSITE" id="PS50850"/>
    </source>
</evidence>
<accession>A0A177BCE2</accession>
<evidence type="ECO:0000256" key="1">
    <source>
        <dbReference type="ARBA" id="ARBA00004141"/>
    </source>
</evidence>
<dbReference type="PANTHER" id="PTHR11360">
    <property type="entry name" value="MONOCARBOXYLATE TRANSPORTER"/>
    <property type="match status" value="1"/>
</dbReference>
<dbReference type="GO" id="GO:0022857">
    <property type="term" value="F:transmembrane transporter activity"/>
    <property type="evidence" value="ECO:0007669"/>
    <property type="project" value="InterPro"/>
</dbReference>
<proteinExistence type="predicted"/>
<dbReference type="InterPro" id="IPR011701">
    <property type="entry name" value="MFS"/>
</dbReference>
<reference evidence="4 5" key="1">
    <citation type="submission" date="2016-04" db="EMBL/GenBank/DDBJ databases">
        <title>The genome of Intoshia linei affirms orthonectids as highly simplified spiralians.</title>
        <authorList>
            <person name="Mikhailov K.V."/>
            <person name="Slusarev G.S."/>
            <person name="Nikitin M.A."/>
            <person name="Logacheva M.D."/>
            <person name="Penin A."/>
            <person name="Aleoshin V."/>
            <person name="Panchin Y.V."/>
        </authorList>
    </citation>
    <scope>NUCLEOTIDE SEQUENCE [LARGE SCALE GENOMIC DNA]</scope>
    <source>
        <strain evidence="4">Intl2013</strain>
        <tissue evidence="4">Whole animal</tissue>
    </source>
</reference>
<evidence type="ECO:0000256" key="2">
    <source>
        <dbReference type="SAM" id="Phobius"/>
    </source>
</evidence>
<dbReference type="PANTHER" id="PTHR11360:SF251">
    <property type="entry name" value="MAJOR FACILITATOR SUPERFAMILY (MFS) PROFILE DOMAIN-CONTAINING PROTEIN"/>
    <property type="match status" value="1"/>
</dbReference>
<feature type="transmembrane region" description="Helical" evidence="2">
    <location>
        <begin position="286"/>
        <end position="307"/>
    </location>
</feature>
<dbReference type="EMBL" id="LWCA01000011">
    <property type="protein sequence ID" value="OAF71979.1"/>
    <property type="molecule type" value="Genomic_DNA"/>
</dbReference>
<dbReference type="GO" id="GO:0016020">
    <property type="term" value="C:membrane"/>
    <property type="evidence" value="ECO:0007669"/>
    <property type="project" value="UniProtKB-SubCell"/>
</dbReference>
<dbReference type="OrthoDB" id="6499973at2759"/>
<dbReference type="AlphaFoldDB" id="A0A177BCE2"/>
<keyword evidence="2" id="KW-0812">Transmembrane</keyword>
<dbReference type="InterPro" id="IPR036259">
    <property type="entry name" value="MFS_trans_sf"/>
</dbReference>
<keyword evidence="2" id="KW-0472">Membrane</keyword>
<dbReference type="Pfam" id="PF07690">
    <property type="entry name" value="MFS_1"/>
    <property type="match status" value="1"/>
</dbReference>
<feature type="transmembrane region" description="Helical" evidence="2">
    <location>
        <begin position="222"/>
        <end position="243"/>
    </location>
</feature>
<keyword evidence="2" id="KW-1133">Transmembrane helix</keyword>
<gene>
    <name evidence="4" type="ORF">A3Q56_00236</name>
</gene>
<name>A0A177BCE2_9BILA</name>
<keyword evidence="5" id="KW-1185">Reference proteome</keyword>
<feature type="transmembrane region" description="Helical" evidence="2">
    <location>
        <begin position="347"/>
        <end position="366"/>
    </location>
</feature>
<feature type="transmembrane region" description="Helical" evidence="2">
    <location>
        <begin position="378"/>
        <end position="399"/>
    </location>
</feature>
<feature type="domain" description="Major facilitator superfamily (MFS) profile" evidence="3">
    <location>
        <begin position="216"/>
        <end position="404"/>
    </location>
</feature>
<feature type="transmembrane region" description="Helical" evidence="2">
    <location>
        <begin position="313"/>
        <end position="335"/>
    </location>
</feature>
<dbReference type="InterPro" id="IPR050327">
    <property type="entry name" value="Proton-linked_MCT"/>
</dbReference>
<organism evidence="4 5">
    <name type="scientific">Intoshia linei</name>
    <dbReference type="NCBI Taxonomy" id="1819745"/>
    <lineage>
        <taxon>Eukaryota</taxon>
        <taxon>Metazoa</taxon>
        <taxon>Spiralia</taxon>
        <taxon>Lophotrochozoa</taxon>
        <taxon>Mesozoa</taxon>
        <taxon>Orthonectida</taxon>
        <taxon>Rhopaluridae</taxon>
        <taxon>Intoshia</taxon>
    </lineage>
</organism>